<dbReference type="SMART" id="SM00174">
    <property type="entry name" value="RHO"/>
    <property type="match status" value="1"/>
</dbReference>
<dbReference type="Gene3D" id="3.40.50.300">
    <property type="entry name" value="P-loop containing nucleotide triphosphate hydrolases"/>
    <property type="match status" value="1"/>
</dbReference>
<dbReference type="InterPro" id="IPR005225">
    <property type="entry name" value="Small_GTP-bd"/>
</dbReference>
<dbReference type="EMBL" id="CAUYUJ010010280">
    <property type="protein sequence ID" value="CAK0828973.1"/>
    <property type="molecule type" value="Genomic_DNA"/>
</dbReference>
<gene>
    <name evidence="4" type="ORF">PCOR1329_LOCUS28064</name>
</gene>
<feature type="compositionally biased region" description="Basic residues" evidence="3">
    <location>
        <begin position="250"/>
        <end position="260"/>
    </location>
</feature>
<dbReference type="SMART" id="SM00175">
    <property type="entry name" value="RAB"/>
    <property type="match status" value="1"/>
</dbReference>
<keyword evidence="1" id="KW-0547">Nucleotide-binding</keyword>
<organism evidence="4 5">
    <name type="scientific">Prorocentrum cordatum</name>
    <dbReference type="NCBI Taxonomy" id="2364126"/>
    <lineage>
        <taxon>Eukaryota</taxon>
        <taxon>Sar</taxon>
        <taxon>Alveolata</taxon>
        <taxon>Dinophyceae</taxon>
        <taxon>Prorocentrales</taxon>
        <taxon>Prorocentraceae</taxon>
        <taxon>Prorocentrum</taxon>
    </lineage>
</organism>
<dbReference type="SMART" id="SM00173">
    <property type="entry name" value="RAS"/>
    <property type="match status" value="1"/>
</dbReference>
<comment type="caution">
    <text evidence="4">The sequence shown here is derived from an EMBL/GenBank/DDBJ whole genome shotgun (WGS) entry which is preliminary data.</text>
</comment>
<dbReference type="SUPFAM" id="SSF52540">
    <property type="entry name" value="P-loop containing nucleoside triphosphate hydrolases"/>
    <property type="match status" value="1"/>
</dbReference>
<dbReference type="PANTHER" id="PTHR47977">
    <property type="entry name" value="RAS-RELATED PROTEIN RAB"/>
    <property type="match status" value="1"/>
</dbReference>
<feature type="compositionally biased region" description="Polar residues" evidence="3">
    <location>
        <begin position="1"/>
        <end position="11"/>
    </location>
</feature>
<dbReference type="InterPro" id="IPR050227">
    <property type="entry name" value="Rab"/>
</dbReference>
<dbReference type="PRINTS" id="PR00449">
    <property type="entry name" value="RASTRNSFRMNG"/>
</dbReference>
<evidence type="ECO:0000313" key="5">
    <source>
        <dbReference type="Proteomes" id="UP001189429"/>
    </source>
</evidence>
<proteinExistence type="predicted"/>
<sequence length="268" mass="29294">MSQSTPLSSHQGAGGRQNPRTPRSAPLNGAIERRESTSTPPGIVRSGLAVRWARCFSFGPSDCLARRGGIVIKQEGGRRFTSRCRSAASDITTIGVDFRFKTIPVDKKTIKLQIWDTAGQERFRTITSAYYRGADGIVLIYDVTDRETFAHVDEWLAEVDRYVTDSTVKILIGNKCDLAEERQVAAEDRGKKKAEALGMCFLETSAKAATNVQERPSRRRPPRSSPGARRRARAPRGARSAPGAPACCSRRSRAAPRRPAARAAASPP</sequence>
<name>A0ABN9SER7_9DINO</name>
<feature type="region of interest" description="Disordered" evidence="3">
    <location>
        <begin position="208"/>
        <end position="268"/>
    </location>
</feature>
<dbReference type="InterPro" id="IPR001806">
    <property type="entry name" value="Small_GTPase"/>
</dbReference>
<feature type="compositionally biased region" description="Low complexity" evidence="3">
    <location>
        <begin position="237"/>
        <end position="249"/>
    </location>
</feature>
<dbReference type="InterPro" id="IPR027417">
    <property type="entry name" value="P-loop_NTPase"/>
</dbReference>
<dbReference type="PROSITE" id="PS51419">
    <property type="entry name" value="RAB"/>
    <property type="match status" value="1"/>
</dbReference>
<dbReference type="Proteomes" id="UP001189429">
    <property type="component" value="Unassembled WGS sequence"/>
</dbReference>
<reference evidence="4" key="1">
    <citation type="submission" date="2023-10" db="EMBL/GenBank/DDBJ databases">
        <authorList>
            <person name="Chen Y."/>
            <person name="Shah S."/>
            <person name="Dougan E. K."/>
            <person name="Thang M."/>
            <person name="Chan C."/>
        </authorList>
    </citation>
    <scope>NUCLEOTIDE SEQUENCE [LARGE SCALE GENOMIC DNA]</scope>
</reference>
<feature type="region of interest" description="Disordered" evidence="3">
    <location>
        <begin position="1"/>
        <end position="42"/>
    </location>
</feature>
<protein>
    <submittedName>
        <fullName evidence="4">Uncharacterized protein</fullName>
    </submittedName>
</protein>
<evidence type="ECO:0000256" key="3">
    <source>
        <dbReference type="SAM" id="MobiDB-lite"/>
    </source>
</evidence>
<evidence type="ECO:0000256" key="1">
    <source>
        <dbReference type="ARBA" id="ARBA00022741"/>
    </source>
</evidence>
<keyword evidence="5" id="KW-1185">Reference proteome</keyword>
<accession>A0ABN9SER7</accession>
<keyword evidence="2" id="KW-0342">GTP-binding</keyword>
<evidence type="ECO:0000313" key="4">
    <source>
        <dbReference type="EMBL" id="CAK0828973.1"/>
    </source>
</evidence>
<evidence type="ECO:0000256" key="2">
    <source>
        <dbReference type="ARBA" id="ARBA00023134"/>
    </source>
</evidence>
<dbReference type="Pfam" id="PF00071">
    <property type="entry name" value="Ras"/>
    <property type="match status" value="1"/>
</dbReference>
<dbReference type="PROSITE" id="PS51421">
    <property type="entry name" value="RAS"/>
    <property type="match status" value="1"/>
</dbReference>
<feature type="compositionally biased region" description="Basic residues" evidence="3">
    <location>
        <begin position="217"/>
        <end position="236"/>
    </location>
</feature>
<dbReference type="NCBIfam" id="TIGR00231">
    <property type="entry name" value="small_GTP"/>
    <property type="match status" value="1"/>
</dbReference>